<keyword evidence="5" id="KW-1185">Reference proteome</keyword>
<sequence length="411" mass="46296">MSTIDVYLEVGKVKKILVSRPELYFDAVRPDSREFQLVDDVVWAEQAGKDHDVFTQHLRDNGAEVVYLEDLFERSLGNEADRRKFLDEYMTEDFIYDDAKREQIANYLMPMSAHDFARTVMAGIEKKDLEAVTKPWSLSDALPDDTPDDPYAMHTSCNFVMCRDPGCSVGSNFTLNRFVQNTRNLETVVWKHVFENVKDFASEDVKLLHTNNPYGETIEGGDICILSPEVIAIGHSCRTLPQAIEQFAKATLASGDSFKKVVVFEIPKGRAYMHLDTVFTQVDVDKFTFYPGIIGGLKLYELTLAGDGSLRADYVQESLEECLKRLLHLPAVDLIPCAGGDPFWADYEQWSDGSNTLAIAPGVVVTYDRNHRTNDCLNRHDVKVLTVPSGELCRARGGPRCMSMPLVRESL</sequence>
<dbReference type="PRINTS" id="PR01466">
    <property type="entry name" value="ARGDEIMINASE"/>
</dbReference>
<dbReference type="Gene3D" id="1.10.3930.10">
    <property type="entry name" value="Arginine deiminase"/>
    <property type="match status" value="1"/>
</dbReference>
<feature type="active site" description="Amidino-cysteine intermediate" evidence="3">
    <location>
        <position position="401"/>
    </location>
</feature>
<gene>
    <name evidence="4" type="ORF">DMP05_08575</name>
</gene>
<protein>
    <submittedName>
        <fullName evidence="4">Arginine deiminase</fullName>
    </submittedName>
</protein>
<dbReference type="Gene3D" id="3.75.10.10">
    <property type="entry name" value="L-arginine/glycine Amidinotransferase, Chain A"/>
    <property type="match status" value="1"/>
</dbReference>
<reference evidence="5" key="1">
    <citation type="submission" date="2018-05" db="EMBL/GenBank/DDBJ databases">
        <title>Genome Sequencing of selected type strains of the family Eggerthellaceae.</title>
        <authorList>
            <person name="Danylec N."/>
            <person name="Stoll D.A."/>
            <person name="Doetsch A."/>
            <person name="Huch M."/>
        </authorList>
    </citation>
    <scope>NUCLEOTIDE SEQUENCE [LARGE SCALE GENOMIC DNA]</scope>
    <source>
        <strain evidence="5">DSM 22006</strain>
    </source>
</reference>
<evidence type="ECO:0000313" key="4">
    <source>
        <dbReference type="EMBL" id="RNM33411.1"/>
    </source>
</evidence>
<dbReference type="EMBL" id="QIBZ01000017">
    <property type="protein sequence ID" value="RNM33411.1"/>
    <property type="molecule type" value="Genomic_DNA"/>
</dbReference>
<dbReference type="AlphaFoldDB" id="A0A3N0I8R3"/>
<keyword evidence="2" id="KW-0378">Hydrolase</keyword>
<dbReference type="RefSeq" id="WP_123220050.1">
    <property type="nucleotide sequence ID" value="NZ_JACHYQ010000003.1"/>
</dbReference>
<dbReference type="InterPro" id="IPR003876">
    <property type="entry name" value="Arg_deiminase"/>
</dbReference>
<dbReference type="GO" id="GO:0019546">
    <property type="term" value="P:L-arginine deiminase pathway"/>
    <property type="evidence" value="ECO:0007669"/>
    <property type="project" value="TreeGrafter"/>
</dbReference>
<dbReference type="Pfam" id="PF02274">
    <property type="entry name" value="ADI"/>
    <property type="match status" value="1"/>
</dbReference>
<accession>A0A3N0I8R3</accession>
<comment type="caution">
    <text evidence="4">The sequence shown here is derived from an EMBL/GenBank/DDBJ whole genome shotgun (WGS) entry which is preliminary data.</text>
</comment>
<evidence type="ECO:0000256" key="2">
    <source>
        <dbReference type="ARBA" id="ARBA00022801"/>
    </source>
</evidence>
<dbReference type="Proteomes" id="UP000271472">
    <property type="component" value="Unassembled WGS sequence"/>
</dbReference>
<evidence type="ECO:0000256" key="3">
    <source>
        <dbReference type="PIRSR" id="PIRSR006356-1"/>
    </source>
</evidence>
<dbReference type="GO" id="GO:0016990">
    <property type="term" value="F:arginine deiminase activity"/>
    <property type="evidence" value="ECO:0007669"/>
    <property type="project" value="InterPro"/>
</dbReference>
<dbReference type="GeneID" id="98663258"/>
<name>A0A3N0I8R3_9ACTN</name>
<evidence type="ECO:0000313" key="5">
    <source>
        <dbReference type="Proteomes" id="UP000271472"/>
    </source>
</evidence>
<proteinExistence type="inferred from homology"/>
<dbReference type="PIRSF" id="PIRSF006356">
    <property type="entry name" value="Arg_deiminase"/>
    <property type="match status" value="1"/>
</dbReference>
<evidence type="ECO:0000256" key="1">
    <source>
        <dbReference type="ARBA" id="ARBA00010206"/>
    </source>
</evidence>
<organism evidence="4 5">
    <name type="scientific">Slackia isoflavoniconvertens</name>
    <dbReference type="NCBI Taxonomy" id="572010"/>
    <lineage>
        <taxon>Bacteria</taxon>
        <taxon>Bacillati</taxon>
        <taxon>Actinomycetota</taxon>
        <taxon>Coriobacteriia</taxon>
        <taxon>Eggerthellales</taxon>
        <taxon>Eggerthellaceae</taxon>
        <taxon>Slackia</taxon>
    </lineage>
</organism>
<dbReference type="OrthoDB" id="9807502at2"/>
<comment type="similarity">
    <text evidence="1">Belongs to the arginine deiminase family.</text>
</comment>
<dbReference type="SUPFAM" id="SSF55909">
    <property type="entry name" value="Pentein"/>
    <property type="match status" value="1"/>
</dbReference>
<dbReference type="PANTHER" id="PTHR47271">
    <property type="entry name" value="ARGININE DEIMINASE"/>
    <property type="match status" value="1"/>
</dbReference>
<dbReference type="PANTHER" id="PTHR47271:SF2">
    <property type="entry name" value="ARGININE DEIMINASE"/>
    <property type="match status" value="1"/>
</dbReference>